<dbReference type="PANTHER" id="PTHR42807">
    <property type="entry name" value="GLUTARYL-COA DEHYDROGENASE, MITOCHONDRIAL"/>
    <property type="match status" value="1"/>
</dbReference>
<dbReference type="Pfam" id="PF00441">
    <property type="entry name" value="Acyl-CoA_dh_1"/>
    <property type="match status" value="1"/>
</dbReference>
<evidence type="ECO:0000256" key="7">
    <source>
        <dbReference type="ARBA" id="ARBA00037899"/>
    </source>
</evidence>
<reference evidence="15 16" key="1">
    <citation type="submission" date="2016-11" db="EMBL/GenBank/DDBJ databases">
        <authorList>
            <person name="Jaros S."/>
            <person name="Januszkiewicz K."/>
            <person name="Wedrychowicz H."/>
        </authorList>
    </citation>
    <scope>NUCLEOTIDE SEQUENCE [LARGE SCALE GENOMIC DNA]</scope>
    <source>
        <strain evidence="15 16">DSM 26892</strain>
    </source>
</reference>
<dbReference type="InterPro" id="IPR009075">
    <property type="entry name" value="AcylCo_DH/oxidase_C"/>
</dbReference>
<feature type="domain" description="Acyl-CoA oxidase/dehydrogenase middle" evidence="13">
    <location>
        <begin position="144"/>
        <end position="237"/>
    </location>
</feature>
<dbReference type="Gene3D" id="1.20.140.10">
    <property type="entry name" value="Butyryl-CoA Dehydrogenase, subunit A, domain 3"/>
    <property type="match status" value="1"/>
</dbReference>
<dbReference type="GO" id="GO:0004361">
    <property type="term" value="F:glutaryl-CoA dehydrogenase activity"/>
    <property type="evidence" value="ECO:0007669"/>
    <property type="project" value="UniProtKB-EC"/>
</dbReference>
<evidence type="ECO:0000259" key="14">
    <source>
        <dbReference type="Pfam" id="PF02771"/>
    </source>
</evidence>
<dbReference type="EMBL" id="FQZA01000005">
    <property type="protein sequence ID" value="SHJ13939.1"/>
    <property type="molecule type" value="Genomic_DNA"/>
</dbReference>
<dbReference type="Proteomes" id="UP000184040">
    <property type="component" value="Unassembled WGS sequence"/>
</dbReference>
<evidence type="ECO:0000259" key="13">
    <source>
        <dbReference type="Pfam" id="PF02770"/>
    </source>
</evidence>
<protein>
    <recommendedName>
        <fullName evidence="9">glutaryl-CoA dehydrogenase (ETF)</fullName>
        <ecNumber evidence="9">1.3.8.6</ecNumber>
    </recommendedName>
</protein>
<dbReference type="FunFam" id="1.10.540.10:FF:000003">
    <property type="entry name" value="glutaryl-CoA dehydrogenase, mitochondrial"/>
    <property type="match status" value="1"/>
</dbReference>
<dbReference type="GO" id="GO:0000062">
    <property type="term" value="F:fatty-acyl-CoA binding"/>
    <property type="evidence" value="ECO:0007669"/>
    <property type="project" value="TreeGrafter"/>
</dbReference>
<dbReference type="InterPro" id="IPR037069">
    <property type="entry name" value="AcylCoA_DH/ox_N_sf"/>
</dbReference>
<dbReference type="SUPFAM" id="SSF56645">
    <property type="entry name" value="Acyl-CoA dehydrogenase NM domain-like"/>
    <property type="match status" value="1"/>
</dbReference>
<proteinExistence type="inferred from homology"/>
<keyword evidence="4 11" id="KW-0274">FAD</keyword>
<comment type="similarity">
    <text evidence="2 11">Belongs to the acyl-CoA dehydrogenase family.</text>
</comment>
<dbReference type="InterPro" id="IPR036250">
    <property type="entry name" value="AcylCo_DH-like_C"/>
</dbReference>
<evidence type="ECO:0000256" key="11">
    <source>
        <dbReference type="RuleBase" id="RU362125"/>
    </source>
</evidence>
<dbReference type="PROSITE" id="PS00072">
    <property type="entry name" value="ACYL_COA_DH_1"/>
    <property type="match status" value="1"/>
</dbReference>
<keyword evidence="3 11" id="KW-0285">Flavoprotein</keyword>
<dbReference type="FunFam" id="2.40.110.10:FF:000008">
    <property type="entry name" value="Glutaryl-CoA dehydrogenase, mitochondrial"/>
    <property type="match status" value="1"/>
</dbReference>
<comment type="pathway">
    <text evidence="8">Amino-acid metabolism; tryptophan metabolism.</text>
</comment>
<dbReference type="SUPFAM" id="SSF47203">
    <property type="entry name" value="Acyl-CoA dehydrogenase C-terminal domain-like"/>
    <property type="match status" value="1"/>
</dbReference>
<dbReference type="RefSeq" id="WP_073128487.1">
    <property type="nucleotide sequence ID" value="NZ_FQZA01000005.1"/>
</dbReference>
<evidence type="ECO:0000256" key="8">
    <source>
        <dbReference type="ARBA" id="ARBA00037927"/>
    </source>
</evidence>
<dbReference type="InterPro" id="IPR006091">
    <property type="entry name" value="Acyl-CoA_Oxase/DH_mid-dom"/>
</dbReference>
<evidence type="ECO:0000313" key="15">
    <source>
        <dbReference type="EMBL" id="SHJ13939.1"/>
    </source>
</evidence>
<dbReference type="FunFam" id="1.20.140.10:FF:000006">
    <property type="entry name" value="Glutaryl-CoA dehydrogenase, mitochondrial"/>
    <property type="match status" value="1"/>
</dbReference>
<dbReference type="GO" id="GO:0046949">
    <property type="term" value="P:fatty-acyl-CoA biosynthetic process"/>
    <property type="evidence" value="ECO:0007669"/>
    <property type="project" value="TreeGrafter"/>
</dbReference>
<dbReference type="Gene3D" id="2.40.110.10">
    <property type="entry name" value="Butyryl-CoA Dehydrogenase, subunit A, domain 2"/>
    <property type="match status" value="1"/>
</dbReference>
<gene>
    <name evidence="15" type="ORF">SAMN04488012_105105</name>
</gene>
<dbReference type="STRING" id="313368.SAMN04488012_105105"/>
<dbReference type="PROSITE" id="PS00073">
    <property type="entry name" value="ACYL_COA_DH_2"/>
    <property type="match status" value="1"/>
</dbReference>
<sequence length="403" mass="44274">MPKDTQGHGPELSSFEWDDPMLMETQLTEDERMLRDAARQFAQNTLQPRVIDAYREETVAPELFPMMGEAGLLGVTIPEEYGGLGMNYVTYGLVAREVERVDSGYRSMMSVQSSLVMYPIHAYGSEEQRKKYLPKLASGEFIGCFGLTEPDAGSDPGGMKTVAKKTDSGYVLNGSKMWISNSPFADVFVVWAKSEAHGGKIRGFVLEKGMEGLSAPKIGGKLSLRASTTGEIVMKDVEVGEDALLPNVEGLKGPFGCLNRARYGISWGVMGAAEFCWHGARQYGLDRKQFGRPLAQTQLFQKKLADMQTEITLGLQGSLRLGRMIDDGTAAPELISLMKRNNCGKALEIARIARDMHGGNGISEEFQVMRHMINLETVNTYEGTHDVHALILGRAQTGLQAFV</sequence>
<evidence type="ECO:0000256" key="9">
    <source>
        <dbReference type="ARBA" id="ARBA00039033"/>
    </source>
</evidence>
<organism evidence="15 16">
    <name type="scientific">Palleronia salina</name>
    <dbReference type="NCBI Taxonomy" id="313368"/>
    <lineage>
        <taxon>Bacteria</taxon>
        <taxon>Pseudomonadati</taxon>
        <taxon>Pseudomonadota</taxon>
        <taxon>Alphaproteobacteria</taxon>
        <taxon>Rhodobacterales</taxon>
        <taxon>Roseobacteraceae</taxon>
        <taxon>Palleronia</taxon>
    </lineage>
</organism>
<dbReference type="Pfam" id="PF02771">
    <property type="entry name" value="Acyl-CoA_dh_N"/>
    <property type="match status" value="1"/>
</dbReference>
<evidence type="ECO:0000256" key="4">
    <source>
        <dbReference type="ARBA" id="ARBA00022827"/>
    </source>
</evidence>
<evidence type="ECO:0000259" key="12">
    <source>
        <dbReference type="Pfam" id="PF00441"/>
    </source>
</evidence>
<dbReference type="EC" id="1.3.8.6" evidence="9"/>
<feature type="domain" description="Acyl-CoA dehydrogenase/oxidase N-terminal" evidence="14">
    <location>
        <begin position="28"/>
        <end position="140"/>
    </location>
</feature>
<dbReference type="InterPro" id="IPR046373">
    <property type="entry name" value="Acyl-CoA_Oxase/DH_mid-dom_sf"/>
</dbReference>
<dbReference type="PANTHER" id="PTHR42807:SF1">
    <property type="entry name" value="GLUTARYL-COA DEHYDROGENASE, MITOCHONDRIAL"/>
    <property type="match status" value="1"/>
</dbReference>
<dbReference type="InterPro" id="IPR006089">
    <property type="entry name" value="Acyl-CoA_DH_CS"/>
</dbReference>
<comment type="catalytic activity">
    <reaction evidence="10">
        <text>glutaryl-CoA + oxidized [electron-transfer flavoprotein] + 2 H(+) = (2E)-butenoyl-CoA + reduced [electron-transfer flavoprotein] + CO2</text>
        <dbReference type="Rhea" id="RHEA:13389"/>
        <dbReference type="Rhea" id="RHEA-COMP:10685"/>
        <dbReference type="Rhea" id="RHEA-COMP:10686"/>
        <dbReference type="ChEBI" id="CHEBI:15378"/>
        <dbReference type="ChEBI" id="CHEBI:16526"/>
        <dbReference type="ChEBI" id="CHEBI:57332"/>
        <dbReference type="ChEBI" id="CHEBI:57378"/>
        <dbReference type="ChEBI" id="CHEBI:57692"/>
        <dbReference type="ChEBI" id="CHEBI:58307"/>
        <dbReference type="EC" id="1.3.8.6"/>
    </reaction>
</comment>
<dbReference type="Gene3D" id="1.10.540.10">
    <property type="entry name" value="Acyl-CoA dehydrogenase/oxidase, N-terminal domain"/>
    <property type="match status" value="1"/>
</dbReference>
<evidence type="ECO:0000256" key="10">
    <source>
        <dbReference type="ARBA" id="ARBA00049493"/>
    </source>
</evidence>
<evidence type="ECO:0000256" key="2">
    <source>
        <dbReference type="ARBA" id="ARBA00009347"/>
    </source>
</evidence>
<feature type="domain" description="Acyl-CoA dehydrogenase/oxidase C-terminal" evidence="12">
    <location>
        <begin position="256"/>
        <end position="395"/>
    </location>
</feature>
<evidence type="ECO:0000256" key="3">
    <source>
        <dbReference type="ARBA" id="ARBA00022630"/>
    </source>
</evidence>
<dbReference type="Pfam" id="PF02770">
    <property type="entry name" value="Acyl-CoA_dh_M"/>
    <property type="match status" value="1"/>
</dbReference>
<dbReference type="InterPro" id="IPR013786">
    <property type="entry name" value="AcylCoA_DH/ox_N"/>
</dbReference>
<evidence type="ECO:0000256" key="1">
    <source>
        <dbReference type="ARBA" id="ARBA00001974"/>
    </source>
</evidence>
<evidence type="ECO:0000256" key="6">
    <source>
        <dbReference type="ARBA" id="ARBA00023002"/>
    </source>
</evidence>
<dbReference type="AlphaFoldDB" id="A0A1M6GVI3"/>
<comment type="cofactor">
    <cofactor evidence="1 11">
        <name>FAD</name>
        <dbReference type="ChEBI" id="CHEBI:57692"/>
    </cofactor>
</comment>
<dbReference type="GO" id="GO:0050660">
    <property type="term" value="F:flavin adenine dinucleotide binding"/>
    <property type="evidence" value="ECO:0007669"/>
    <property type="project" value="InterPro"/>
</dbReference>
<evidence type="ECO:0000256" key="5">
    <source>
        <dbReference type="ARBA" id="ARBA00022946"/>
    </source>
</evidence>
<evidence type="ECO:0000313" key="16">
    <source>
        <dbReference type="Proteomes" id="UP000184040"/>
    </source>
</evidence>
<accession>A0A1M6GVI3</accession>
<keyword evidence="6 11" id="KW-0560">Oxidoreductase</keyword>
<name>A0A1M6GVI3_9RHOB</name>
<dbReference type="InterPro" id="IPR052033">
    <property type="entry name" value="Glutaryl-CoA_DH_mitochondrial"/>
</dbReference>
<comment type="pathway">
    <text evidence="7">Amino-acid metabolism; lysine degradation.</text>
</comment>
<dbReference type="CDD" id="cd01151">
    <property type="entry name" value="GCD"/>
    <property type="match status" value="1"/>
</dbReference>
<keyword evidence="16" id="KW-1185">Reference proteome</keyword>
<dbReference type="GO" id="GO:0033539">
    <property type="term" value="P:fatty acid beta-oxidation using acyl-CoA dehydrogenase"/>
    <property type="evidence" value="ECO:0007669"/>
    <property type="project" value="TreeGrafter"/>
</dbReference>
<keyword evidence="5" id="KW-0809">Transit peptide</keyword>
<dbReference type="InterPro" id="IPR009100">
    <property type="entry name" value="AcylCoA_DH/oxidase_NM_dom_sf"/>
</dbReference>